<proteinExistence type="predicted"/>
<dbReference type="GO" id="GO:0046872">
    <property type="term" value="F:metal ion binding"/>
    <property type="evidence" value="ECO:0007669"/>
    <property type="project" value="UniProtKB-KW"/>
</dbReference>
<protein>
    <submittedName>
        <fullName evidence="3">O-succinylbenzoate synthase</fullName>
    </submittedName>
</protein>
<dbReference type="SUPFAM" id="SSF54826">
    <property type="entry name" value="Enolase N-terminal domain-like"/>
    <property type="match status" value="1"/>
</dbReference>
<dbReference type="GO" id="GO:0009063">
    <property type="term" value="P:amino acid catabolic process"/>
    <property type="evidence" value="ECO:0007669"/>
    <property type="project" value="InterPro"/>
</dbReference>
<dbReference type="InterPro" id="IPR029065">
    <property type="entry name" value="Enolase_C-like"/>
</dbReference>
<dbReference type="PANTHER" id="PTHR48073:SF2">
    <property type="entry name" value="O-SUCCINYLBENZOATE SYNTHASE"/>
    <property type="match status" value="1"/>
</dbReference>
<organism evidence="3 4">
    <name type="scientific">Capnocytophaga canimorsus</name>
    <dbReference type="NCBI Taxonomy" id="28188"/>
    <lineage>
        <taxon>Bacteria</taxon>
        <taxon>Pseudomonadati</taxon>
        <taxon>Bacteroidota</taxon>
        <taxon>Flavobacteriia</taxon>
        <taxon>Flavobacteriales</taxon>
        <taxon>Flavobacteriaceae</taxon>
        <taxon>Capnocytophaga</taxon>
    </lineage>
</organism>
<dbReference type="InterPro" id="IPR018110">
    <property type="entry name" value="Mandel_Rmase/mucon_lact_enz_CS"/>
</dbReference>
<evidence type="ECO:0000256" key="1">
    <source>
        <dbReference type="ARBA" id="ARBA00022723"/>
    </source>
</evidence>
<reference evidence="4" key="1">
    <citation type="submission" date="2017-06" db="EMBL/GenBank/DDBJ databases">
        <title>Capnocytophaga spp. assemblies.</title>
        <authorList>
            <person name="Gulvik C.A."/>
        </authorList>
    </citation>
    <scope>NUCLEOTIDE SEQUENCE [LARGE SCALE GENOMIC DNA]</scope>
    <source>
        <strain evidence="4">H3936</strain>
    </source>
</reference>
<dbReference type="EMBL" id="CP022389">
    <property type="protein sequence ID" value="ATA93031.1"/>
    <property type="molecule type" value="Genomic_DNA"/>
</dbReference>
<dbReference type="AlphaFoldDB" id="A0AAC9Z2J4"/>
<dbReference type="SFLD" id="SFLDG00180">
    <property type="entry name" value="muconate_cycloisomerase"/>
    <property type="match status" value="1"/>
</dbReference>
<dbReference type="Gene3D" id="3.30.390.10">
    <property type="entry name" value="Enolase-like, N-terminal domain"/>
    <property type="match status" value="1"/>
</dbReference>
<dbReference type="CDD" id="cd03320">
    <property type="entry name" value="OSBS"/>
    <property type="match status" value="1"/>
</dbReference>
<keyword evidence="1" id="KW-0479">Metal-binding</keyword>
<dbReference type="RefSeq" id="WP_095918279.1">
    <property type="nucleotide sequence ID" value="NZ_CP022389.1"/>
</dbReference>
<dbReference type="GO" id="GO:0016854">
    <property type="term" value="F:racemase and epimerase activity"/>
    <property type="evidence" value="ECO:0007669"/>
    <property type="project" value="UniProtKB-ARBA"/>
</dbReference>
<dbReference type="InterPro" id="IPR036849">
    <property type="entry name" value="Enolase-like_C_sf"/>
</dbReference>
<evidence type="ECO:0000313" key="3">
    <source>
        <dbReference type="EMBL" id="ATA93031.1"/>
    </source>
</evidence>
<dbReference type="PROSITE" id="PS00909">
    <property type="entry name" value="MR_MLE_2"/>
    <property type="match status" value="1"/>
</dbReference>
<name>A0AAC9Z2J4_9FLAO</name>
<dbReference type="InterPro" id="IPR013342">
    <property type="entry name" value="Mandelate_racemase_C"/>
</dbReference>
<sequence length="356" mass="40231">MNAFYEKYILNFKRPSGTSRGILTQKETYFLVITNGEKRGIGECGLLKTLSFDDRPDYEDKLQWVCDNIALGEMSLLNELTEFPSIQFGVEQAFRSLKSDNQYILFPSNFTEGKSNIPINGLIWMGTPEFMKSQIREKLTQGFHCIKMKIGAIAFEQEYEILKNVRKEFSAQDIEIRVDANGAFAPKEALEKLKRLSELELHSIEQPIKANQIEQMATLCQNTPIPIALDEELIGVVHLSDRKKLLEEIKPQYIIIKPSLLGGYKNSEEWISLAEKQKIGWWITSALESNIGLNAIAQWTFTLNNPMPQGLGTGALYTNNIASPLLVEKGTLGYKASIPWEAMPLPTNHSQSTTFS</sequence>
<dbReference type="Gene3D" id="3.20.20.120">
    <property type="entry name" value="Enolase-like C-terminal domain"/>
    <property type="match status" value="1"/>
</dbReference>
<gene>
    <name evidence="3" type="ORF">CGC54_01010</name>
</gene>
<evidence type="ECO:0000313" key="4">
    <source>
        <dbReference type="Proteomes" id="UP000243753"/>
    </source>
</evidence>
<dbReference type="SMART" id="SM00922">
    <property type="entry name" value="MR_MLE"/>
    <property type="match status" value="1"/>
</dbReference>
<dbReference type="PANTHER" id="PTHR48073">
    <property type="entry name" value="O-SUCCINYLBENZOATE SYNTHASE-RELATED"/>
    <property type="match status" value="1"/>
</dbReference>
<dbReference type="InterPro" id="IPR029017">
    <property type="entry name" value="Enolase-like_N"/>
</dbReference>
<evidence type="ECO:0000259" key="2">
    <source>
        <dbReference type="SMART" id="SM00922"/>
    </source>
</evidence>
<dbReference type="SFLD" id="SFLDS00001">
    <property type="entry name" value="Enolase"/>
    <property type="match status" value="1"/>
</dbReference>
<dbReference type="SUPFAM" id="SSF51604">
    <property type="entry name" value="Enolase C-terminal domain-like"/>
    <property type="match status" value="1"/>
</dbReference>
<feature type="domain" description="Mandelate racemase/muconate lactonizing enzyme C-terminal" evidence="2">
    <location>
        <begin position="128"/>
        <end position="226"/>
    </location>
</feature>
<dbReference type="Proteomes" id="UP000243753">
    <property type="component" value="Chromosome"/>
</dbReference>
<accession>A0AAC9Z2J4</accession>
<dbReference type="Pfam" id="PF13378">
    <property type="entry name" value="MR_MLE_C"/>
    <property type="match status" value="1"/>
</dbReference>
<dbReference type="SFLD" id="SFLDF00009">
    <property type="entry name" value="o-succinylbenzoate_synthase"/>
    <property type="match status" value="1"/>
</dbReference>